<dbReference type="Proteomes" id="UP000000560">
    <property type="component" value="Chromosome VIII"/>
</dbReference>
<keyword evidence="1" id="KW-0175">Coiled coil</keyword>
<protein>
    <submittedName>
        <fullName evidence="3">Uncharacterized protein</fullName>
    </submittedName>
</protein>
<keyword evidence="4" id="KW-1185">Reference proteome</keyword>
<dbReference type="HOGENOM" id="CLU_549842_0_0_1"/>
<accession>Q5BDP4</accession>
<feature type="compositionally biased region" description="Polar residues" evidence="2">
    <location>
        <begin position="385"/>
        <end position="398"/>
    </location>
</feature>
<dbReference type="GeneID" id="2877114"/>
<feature type="coiled-coil region" evidence="1">
    <location>
        <begin position="320"/>
        <end position="347"/>
    </location>
</feature>
<feature type="compositionally biased region" description="Polar residues" evidence="2">
    <location>
        <begin position="146"/>
        <end position="157"/>
    </location>
</feature>
<dbReference type="KEGG" id="ani:ANIA_01336"/>
<feature type="compositionally biased region" description="Polar residues" evidence="2">
    <location>
        <begin position="417"/>
        <end position="440"/>
    </location>
</feature>
<evidence type="ECO:0000256" key="1">
    <source>
        <dbReference type="SAM" id="Coils"/>
    </source>
</evidence>
<feature type="region of interest" description="Disordered" evidence="2">
    <location>
        <begin position="384"/>
        <end position="404"/>
    </location>
</feature>
<evidence type="ECO:0000313" key="3">
    <source>
        <dbReference type="EMBL" id="CBF87694.1"/>
    </source>
</evidence>
<gene>
    <name evidence="3" type="ORF">ANIA_01336</name>
</gene>
<dbReference type="OMA" id="QWTTIDP"/>
<sequence length="496" mass="54939">MSRGAVEGNSTSLRPDPQEQALMDSHLYMNELGLTPFPGFQLRGDSLQGKEQECSVEHALVDAGRRGEIDQAGGEAVAEISGVPRTGLDEINAGANATVNDMNYSYDPLFDSTVPELDFVFSRKRSAEELSDISSEKRQRQHAESPDQTPSLTTNSTHESHASFFDTFDSLFGGGIELPLVLPDEPLPDFREIPQAPSSLHRTSEFTKEGFSLDEQDILATTTREFLQVRKEPEYKSPYPVSGGPLGYLPSNPALHVTCVAVGDEKMLNEIQSLRAQLYRTTRERDQYKKSLLQYAELDGSGKSPEQLLREENAMLRRVSTRHQSRVEEYKKEAAAWRNKLHEVSTLYNNLLYEIEVTKRLPAISLVPAEYKPHQYGQQIVPLPSMQSAGAGNSQPAGSPTRPLGQQIDAVTIDLTPKSSFPQTSTNSMPAQVTHAYNQPSGPPARQPKQTPEAIMIDLTEEDEPLPTPPPEPEGAALKSLRSKKYGWLNDTYKST</sequence>
<dbReference type="RefSeq" id="XP_658940.1">
    <property type="nucleotide sequence ID" value="XM_653848.1"/>
</dbReference>
<dbReference type="InParanoid" id="Q5BDP4"/>
<dbReference type="EMBL" id="BN001308">
    <property type="protein sequence ID" value="CBF87694.1"/>
    <property type="molecule type" value="Genomic_DNA"/>
</dbReference>
<feature type="region of interest" description="Disordered" evidence="2">
    <location>
        <begin position="130"/>
        <end position="158"/>
    </location>
</feature>
<feature type="compositionally biased region" description="Basic and acidic residues" evidence="2">
    <location>
        <begin position="134"/>
        <end position="145"/>
    </location>
</feature>
<dbReference type="AlphaFoldDB" id="Q5BDP4"/>
<evidence type="ECO:0000256" key="2">
    <source>
        <dbReference type="SAM" id="MobiDB-lite"/>
    </source>
</evidence>
<evidence type="ECO:0000313" key="4">
    <source>
        <dbReference type="Proteomes" id="UP000000560"/>
    </source>
</evidence>
<organism evidence="3 4">
    <name type="scientific">Emericella nidulans (strain FGSC A4 / ATCC 38163 / CBS 112.46 / NRRL 194 / M139)</name>
    <name type="common">Aspergillus nidulans</name>
    <dbReference type="NCBI Taxonomy" id="227321"/>
    <lineage>
        <taxon>Eukaryota</taxon>
        <taxon>Fungi</taxon>
        <taxon>Dikarya</taxon>
        <taxon>Ascomycota</taxon>
        <taxon>Pezizomycotina</taxon>
        <taxon>Eurotiomycetes</taxon>
        <taxon>Eurotiomycetidae</taxon>
        <taxon>Eurotiales</taxon>
        <taxon>Aspergillaceae</taxon>
        <taxon>Aspergillus</taxon>
        <taxon>Aspergillus subgen. Nidulantes</taxon>
    </lineage>
</organism>
<accession>C8VS44</accession>
<proteinExistence type="predicted"/>
<dbReference type="eggNOG" id="ENOG502RNWY">
    <property type="taxonomic scope" value="Eukaryota"/>
</dbReference>
<dbReference type="OrthoDB" id="4366200at2759"/>
<name>Q5BDP4_EMENI</name>
<reference evidence="4" key="1">
    <citation type="journal article" date="2005" name="Nature">
        <title>Sequencing of Aspergillus nidulans and comparative analysis with A. fumigatus and A. oryzae.</title>
        <authorList>
            <person name="Galagan J.E."/>
            <person name="Calvo S.E."/>
            <person name="Cuomo C."/>
            <person name="Ma L.J."/>
            <person name="Wortman J.R."/>
            <person name="Batzoglou S."/>
            <person name="Lee S.I."/>
            <person name="Basturkmen M."/>
            <person name="Spevak C.C."/>
            <person name="Clutterbuck J."/>
            <person name="Kapitonov V."/>
            <person name="Jurka J."/>
            <person name="Scazzocchio C."/>
            <person name="Farman M."/>
            <person name="Butler J."/>
            <person name="Purcell S."/>
            <person name="Harris S."/>
            <person name="Braus G.H."/>
            <person name="Draht O."/>
            <person name="Busch S."/>
            <person name="D'Enfert C."/>
            <person name="Bouchier C."/>
            <person name="Goldman G.H."/>
            <person name="Bell-Pedersen D."/>
            <person name="Griffiths-Jones S."/>
            <person name="Doonan J.H."/>
            <person name="Yu J."/>
            <person name="Vienken K."/>
            <person name="Pain A."/>
            <person name="Freitag M."/>
            <person name="Selker E.U."/>
            <person name="Archer D.B."/>
            <person name="Penalva M.A."/>
            <person name="Oakley B.R."/>
            <person name="Momany M."/>
            <person name="Tanaka T."/>
            <person name="Kumagai T."/>
            <person name="Asai K."/>
            <person name="Machida M."/>
            <person name="Nierman W.C."/>
            <person name="Denning D.W."/>
            <person name="Caddick M."/>
            <person name="Hynes M."/>
            <person name="Paoletti M."/>
            <person name="Fischer R."/>
            <person name="Miller B."/>
            <person name="Dyer P."/>
            <person name="Sachs M.S."/>
            <person name="Osmani S.A."/>
            <person name="Birren B.W."/>
        </authorList>
    </citation>
    <scope>NUCLEOTIDE SEQUENCE [LARGE SCALE GENOMIC DNA]</scope>
    <source>
        <strain evidence="4">FGSC A4 / ATCC 38163 / CBS 112.46 / NRRL 194 / M139</strain>
    </source>
</reference>
<dbReference type="VEuPathDB" id="FungiDB:AN1336"/>
<reference evidence="4" key="2">
    <citation type="journal article" date="2009" name="Fungal Genet. Biol.">
        <title>The 2008 update of the Aspergillus nidulans genome annotation: a community effort.</title>
        <authorList>
            <person name="Wortman J.R."/>
            <person name="Gilsenan J.M."/>
            <person name="Joardar V."/>
            <person name="Deegan J."/>
            <person name="Clutterbuck J."/>
            <person name="Andersen M.R."/>
            <person name="Archer D."/>
            <person name="Bencina M."/>
            <person name="Braus G."/>
            <person name="Coutinho P."/>
            <person name="von Dohren H."/>
            <person name="Doonan J."/>
            <person name="Driessen A.J."/>
            <person name="Durek P."/>
            <person name="Espeso E."/>
            <person name="Fekete E."/>
            <person name="Flipphi M."/>
            <person name="Estrada C.G."/>
            <person name="Geysens S."/>
            <person name="Goldman G."/>
            <person name="de Groot P.W."/>
            <person name="Hansen K."/>
            <person name="Harris S.D."/>
            <person name="Heinekamp T."/>
            <person name="Helmstaedt K."/>
            <person name="Henrissat B."/>
            <person name="Hofmann G."/>
            <person name="Homan T."/>
            <person name="Horio T."/>
            <person name="Horiuchi H."/>
            <person name="James S."/>
            <person name="Jones M."/>
            <person name="Karaffa L."/>
            <person name="Karanyi Z."/>
            <person name="Kato M."/>
            <person name="Keller N."/>
            <person name="Kelly D.E."/>
            <person name="Kiel J.A."/>
            <person name="Kim J.M."/>
            <person name="van der Klei I.J."/>
            <person name="Klis F.M."/>
            <person name="Kovalchuk A."/>
            <person name="Krasevec N."/>
            <person name="Kubicek C.P."/>
            <person name="Liu B."/>
            <person name="Maccabe A."/>
            <person name="Meyer V."/>
            <person name="Mirabito P."/>
            <person name="Miskei M."/>
            <person name="Mos M."/>
            <person name="Mullins J."/>
            <person name="Nelson D.R."/>
            <person name="Nielsen J."/>
            <person name="Oakley B.R."/>
            <person name="Osmani S.A."/>
            <person name="Pakula T."/>
            <person name="Paszewski A."/>
            <person name="Paulsen I."/>
            <person name="Pilsyk S."/>
            <person name="Pocsi I."/>
            <person name="Punt P.J."/>
            <person name="Ram A.F."/>
            <person name="Ren Q."/>
            <person name="Robellet X."/>
            <person name="Robson G."/>
            <person name="Seiboth B."/>
            <person name="van Solingen P."/>
            <person name="Specht T."/>
            <person name="Sun J."/>
            <person name="Taheri-Talesh N."/>
            <person name="Takeshita N."/>
            <person name="Ussery D."/>
            <person name="vanKuyk P.A."/>
            <person name="Visser H."/>
            <person name="van de Vondervoort P.J."/>
            <person name="de Vries R.P."/>
            <person name="Walton J."/>
            <person name="Xiang X."/>
            <person name="Xiong Y."/>
            <person name="Zeng A.P."/>
            <person name="Brandt B.W."/>
            <person name="Cornell M.J."/>
            <person name="van den Hondel C.A."/>
            <person name="Visser J."/>
            <person name="Oliver S.G."/>
            <person name="Turner G."/>
        </authorList>
    </citation>
    <scope>GENOME REANNOTATION</scope>
    <source>
        <strain evidence="4">FGSC A4 / ATCC 38163 / CBS 112.46 / NRRL 194 / M139</strain>
    </source>
</reference>
<feature type="region of interest" description="Disordered" evidence="2">
    <location>
        <begin position="417"/>
        <end position="496"/>
    </location>
</feature>